<dbReference type="EMBL" id="DF977454">
    <property type="protein sequence ID" value="GAP87609.1"/>
    <property type="molecule type" value="Genomic_DNA"/>
</dbReference>
<accession>A0A1W2THM5</accession>
<keyword evidence="3" id="KW-0234">DNA repair</keyword>
<evidence type="ECO:0000256" key="3">
    <source>
        <dbReference type="ARBA" id="ARBA00023204"/>
    </source>
</evidence>
<dbReference type="PANTHER" id="PTHR15272">
    <property type="entry name" value="CHROMATIN ASSEMBLY FACTOR 1 SUBUNIT A CAF-1 SUBUNIT A"/>
    <property type="match status" value="1"/>
</dbReference>
<evidence type="ECO:0000259" key="6">
    <source>
        <dbReference type="Pfam" id="PF12253"/>
    </source>
</evidence>
<keyword evidence="2" id="KW-0227">DNA damage</keyword>
<keyword evidence="4" id="KW-0539">Nucleus</keyword>
<dbReference type="GO" id="GO:0033186">
    <property type="term" value="C:CAF-1 complex"/>
    <property type="evidence" value="ECO:0007669"/>
    <property type="project" value="TreeGrafter"/>
</dbReference>
<feature type="region of interest" description="Disordered" evidence="5">
    <location>
        <begin position="59"/>
        <end position="156"/>
    </location>
</feature>
<gene>
    <name evidence="8" type="ORF">SAMD00023353_0900840</name>
</gene>
<comment type="subcellular location">
    <subcellularLocation>
        <location evidence="1">Nucleus</location>
    </subcellularLocation>
</comment>
<protein>
    <submittedName>
        <fullName evidence="8">Putative chromatin assembly factor 1 subunit a protein</fullName>
    </submittedName>
</protein>
<feature type="compositionally biased region" description="Basic and acidic residues" evidence="5">
    <location>
        <begin position="137"/>
        <end position="156"/>
    </location>
</feature>
<dbReference type="GO" id="GO:0006334">
    <property type="term" value="P:nucleosome assembly"/>
    <property type="evidence" value="ECO:0007669"/>
    <property type="project" value="TreeGrafter"/>
</dbReference>
<keyword evidence="9" id="KW-1185">Reference proteome</keyword>
<dbReference type="Pfam" id="PF12253">
    <property type="entry name" value="CAF1A_dimeriz"/>
    <property type="match status" value="1"/>
</dbReference>
<name>A0A1W2THM5_ROSNE</name>
<dbReference type="InterPro" id="IPR048800">
    <property type="entry name" value="Cac1-like_C"/>
</dbReference>
<evidence type="ECO:0000259" key="7">
    <source>
        <dbReference type="Pfam" id="PF21796"/>
    </source>
</evidence>
<dbReference type="Proteomes" id="UP000054516">
    <property type="component" value="Unassembled WGS sequence"/>
</dbReference>
<dbReference type="OMA" id="RTKEWEL"/>
<feature type="region of interest" description="Disordered" evidence="5">
    <location>
        <begin position="204"/>
        <end position="224"/>
    </location>
</feature>
<evidence type="ECO:0000313" key="8">
    <source>
        <dbReference type="EMBL" id="GAP87609.1"/>
    </source>
</evidence>
<evidence type="ECO:0000313" key="9">
    <source>
        <dbReference type="Proteomes" id="UP000054516"/>
    </source>
</evidence>
<reference evidence="8" key="1">
    <citation type="submission" date="2016-03" db="EMBL/GenBank/DDBJ databases">
        <title>Draft genome sequence of Rosellinia necatrix.</title>
        <authorList>
            <person name="Kanematsu S."/>
        </authorList>
    </citation>
    <scope>NUCLEOTIDE SEQUENCE [LARGE SCALE GENOMIC DNA]</scope>
    <source>
        <strain evidence="8">W97</strain>
    </source>
</reference>
<feature type="domain" description="Chromatin assembly factor 1 subunit A dimerization" evidence="6">
    <location>
        <begin position="387"/>
        <end position="459"/>
    </location>
</feature>
<feature type="region of interest" description="Disordered" evidence="5">
    <location>
        <begin position="437"/>
        <end position="462"/>
    </location>
</feature>
<feature type="domain" description="Chromatin assembly factor 1 subunit Cac1-like C-terminal" evidence="7">
    <location>
        <begin position="588"/>
        <end position="630"/>
    </location>
</feature>
<dbReference type="Pfam" id="PF21796">
    <property type="entry name" value="Cac1_C"/>
    <property type="match status" value="1"/>
</dbReference>
<dbReference type="GO" id="GO:0006281">
    <property type="term" value="P:DNA repair"/>
    <property type="evidence" value="ECO:0007669"/>
    <property type="project" value="UniProtKB-KW"/>
</dbReference>
<dbReference type="InterPro" id="IPR022043">
    <property type="entry name" value="CAF1A_DD"/>
</dbReference>
<evidence type="ECO:0000256" key="1">
    <source>
        <dbReference type="ARBA" id="ARBA00004123"/>
    </source>
</evidence>
<evidence type="ECO:0000256" key="2">
    <source>
        <dbReference type="ARBA" id="ARBA00022763"/>
    </source>
</evidence>
<evidence type="ECO:0000256" key="4">
    <source>
        <dbReference type="ARBA" id="ARBA00023242"/>
    </source>
</evidence>
<dbReference type="OrthoDB" id="79480at2759"/>
<dbReference type="PANTHER" id="PTHR15272:SF0">
    <property type="entry name" value="CHROMATIN ASSEMBLY FACTOR 1 SUBUNIT A"/>
    <property type="match status" value="1"/>
</dbReference>
<proteinExistence type="predicted"/>
<dbReference type="STRING" id="77044.A0A1W2THM5"/>
<organism evidence="8">
    <name type="scientific">Rosellinia necatrix</name>
    <name type="common">White root-rot fungus</name>
    <dbReference type="NCBI Taxonomy" id="77044"/>
    <lineage>
        <taxon>Eukaryota</taxon>
        <taxon>Fungi</taxon>
        <taxon>Dikarya</taxon>
        <taxon>Ascomycota</taxon>
        <taxon>Pezizomycotina</taxon>
        <taxon>Sordariomycetes</taxon>
        <taxon>Xylariomycetidae</taxon>
        <taxon>Xylariales</taxon>
        <taxon>Xylariaceae</taxon>
        <taxon>Rosellinia</taxon>
    </lineage>
</organism>
<feature type="compositionally biased region" description="Polar residues" evidence="5">
    <location>
        <begin position="59"/>
        <end position="68"/>
    </location>
</feature>
<dbReference type="AlphaFoldDB" id="A0A1W2THM5"/>
<sequence length="644" mass="70538">MPLFSLSPNLKSSPVVARERLQNRFGNAIGAASLPASIDALDCENPSVQKSPTMLTSTVECQPQPSSMPTIATGSPPGGSPAGLTKAGSSTPARDSLSPHITPSKMPQPCKPPSTSFAQQLAHPNLPVPASKRKRTVTVDEKGLAEKKQKQDDAATEKARIAAEKAAEREAIKMTKAAEKARADAEKEAARVAKAAEKAKVDAAKEAKRQKKQEEELAAKAKKEKQQNLMASFLKKVPTTPSKMSDRPATTVMIDTASPTKQKVEVTKSAYELNFKPFFIKPGVTMAATLFEMDSETKEAKSAILDEYMSGIRGEFTPKRPFDAAGTFQFAFPQQRGIIPPSVKKIMETIHGDPYQNIFGTTSSKSESQTEKLLVNAQDQLSAVPMKYIRFYEDVRPAYCGTVTTPITSHTLRVLSRRPVSRTMPLAYDYDSEAEWVEDDGEDLDDAEDEEEDLEPDEEMDDFVDDSEAVPTIIRPGFETDSLPVSTGLCFEDRTRLGHAAVQNYRLEFILDSLEHHPTINPFSTEYWPAPVKKPAAVPTILSTPGTITSMLPPAAPRHPATSLDLKDGVPQNILEDFKRALLSDECKDYSKATVIEMLAKRFTSCTKAQVKVTLDTIAHRVTPADATKKSVKRWALLPAFSLK</sequence>
<dbReference type="GO" id="GO:0005634">
    <property type="term" value="C:nucleus"/>
    <property type="evidence" value="ECO:0007669"/>
    <property type="project" value="UniProtKB-SubCell"/>
</dbReference>
<evidence type="ECO:0000256" key="5">
    <source>
        <dbReference type="SAM" id="MobiDB-lite"/>
    </source>
</evidence>